<protein>
    <submittedName>
        <fullName evidence="1">Uncharacterized protein</fullName>
    </submittedName>
</protein>
<keyword evidence="2" id="KW-1185">Reference proteome</keyword>
<reference evidence="1" key="1">
    <citation type="submission" date="2022-12" db="EMBL/GenBank/DDBJ databases">
        <title>Genome assemblies of Blomia tropicalis.</title>
        <authorList>
            <person name="Cui Y."/>
        </authorList>
    </citation>
    <scope>NUCLEOTIDE SEQUENCE</scope>
    <source>
        <tissue evidence="1">Adult mites</tissue>
    </source>
</reference>
<accession>A0A9Q0MF01</accession>
<sequence length="179" mass="19758">MATASSMNPASVETIINKPASIIENSDMKSPSLSPESTPSISALLSPSTMHANQNGFLNISAFTQKFSIHHQDAEVSIADATDCLRMVSGKIDWFHRKQAFCPHLVSSDDAMQVAALHQKILIEEVPFLELKTRLRDGLVVDIPRELEGRVQVVCGMFDELKHRINDLILHLTNVGLVQ</sequence>
<dbReference type="AlphaFoldDB" id="A0A9Q0MF01"/>
<gene>
    <name evidence="1" type="ORF">RDWZM_001832</name>
</gene>
<comment type="caution">
    <text evidence="1">The sequence shown here is derived from an EMBL/GenBank/DDBJ whole genome shotgun (WGS) entry which is preliminary data.</text>
</comment>
<dbReference type="Proteomes" id="UP001142055">
    <property type="component" value="Chromosome 1"/>
</dbReference>
<evidence type="ECO:0000313" key="2">
    <source>
        <dbReference type="Proteomes" id="UP001142055"/>
    </source>
</evidence>
<evidence type="ECO:0000313" key="1">
    <source>
        <dbReference type="EMBL" id="KAJ6223287.1"/>
    </source>
</evidence>
<organism evidence="1 2">
    <name type="scientific">Blomia tropicalis</name>
    <name type="common">Mite</name>
    <dbReference type="NCBI Taxonomy" id="40697"/>
    <lineage>
        <taxon>Eukaryota</taxon>
        <taxon>Metazoa</taxon>
        <taxon>Ecdysozoa</taxon>
        <taxon>Arthropoda</taxon>
        <taxon>Chelicerata</taxon>
        <taxon>Arachnida</taxon>
        <taxon>Acari</taxon>
        <taxon>Acariformes</taxon>
        <taxon>Sarcoptiformes</taxon>
        <taxon>Astigmata</taxon>
        <taxon>Glycyphagoidea</taxon>
        <taxon>Echimyopodidae</taxon>
        <taxon>Blomia</taxon>
    </lineage>
</organism>
<dbReference type="EMBL" id="JAPWDV010000001">
    <property type="protein sequence ID" value="KAJ6223287.1"/>
    <property type="molecule type" value="Genomic_DNA"/>
</dbReference>
<name>A0A9Q0MF01_BLOTA</name>
<proteinExistence type="predicted"/>